<evidence type="ECO:0000313" key="3">
    <source>
        <dbReference type="EMBL" id="KRG55530.1"/>
    </source>
</evidence>
<evidence type="ECO:0000259" key="2">
    <source>
        <dbReference type="Pfam" id="PF12770"/>
    </source>
</evidence>
<keyword evidence="1" id="KW-0732">Signal</keyword>
<dbReference type="InterPro" id="IPR019734">
    <property type="entry name" value="TPR_rpt"/>
</dbReference>
<name>A0ABR5NHE3_9GAMM</name>
<gene>
    <name evidence="3" type="ORF">ABB22_14035</name>
</gene>
<dbReference type="InterPro" id="IPR024983">
    <property type="entry name" value="CHAT_dom"/>
</dbReference>
<feature type="domain" description="CHAT" evidence="2">
    <location>
        <begin position="427"/>
        <end position="689"/>
    </location>
</feature>
<protein>
    <recommendedName>
        <fullName evidence="2">CHAT domain-containing protein</fullName>
    </recommendedName>
</protein>
<dbReference type="Pfam" id="PF12770">
    <property type="entry name" value="CHAT"/>
    <property type="match status" value="1"/>
</dbReference>
<evidence type="ECO:0000256" key="1">
    <source>
        <dbReference type="SAM" id="SignalP"/>
    </source>
</evidence>
<proteinExistence type="predicted"/>
<comment type="caution">
    <text evidence="3">The sequence shown here is derived from an EMBL/GenBank/DDBJ whole genome shotgun (WGS) entry which is preliminary data.</text>
</comment>
<organism evidence="3 4">
    <name type="scientific">Stenotrophomonas nitritireducens</name>
    <dbReference type="NCBI Taxonomy" id="83617"/>
    <lineage>
        <taxon>Bacteria</taxon>
        <taxon>Pseudomonadati</taxon>
        <taxon>Pseudomonadota</taxon>
        <taxon>Gammaproteobacteria</taxon>
        <taxon>Lysobacterales</taxon>
        <taxon>Lysobacteraceae</taxon>
        <taxon>Stenotrophomonas</taxon>
    </lineage>
</organism>
<feature type="signal peptide" evidence="1">
    <location>
        <begin position="1"/>
        <end position="18"/>
    </location>
</feature>
<feature type="chain" id="PRO_5046303662" description="CHAT domain-containing protein" evidence="1">
    <location>
        <begin position="19"/>
        <end position="696"/>
    </location>
</feature>
<dbReference type="Proteomes" id="UP000050902">
    <property type="component" value="Unassembled WGS sequence"/>
</dbReference>
<reference evidence="3 4" key="1">
    <citation type="submission" date="2015-05" db="EMBL/GenBank/DDBJ databases">
        <title>Genome sequencing and analysis of members of genus Stenotrophomonas.</title>
        <authorList>
            <person name="Patil P.P."/>
            <person name="Midha S."/>
            <person name="Patil P.B."/>
        </authorList>
    </citation>
    <scope>NUCLEOTIDE SEQUENCE [LARGE SCALE GENOMIC DNA]</scope>
    <source>
        <strain evidence="3 4">DSM 12575</strain>
    </source>
</reference>
<dbReference type="SUPFAM" id="SSF48452">
    <property type="entry name" value="TPR-like"/>
    <property type="match status" value="2"/>
</dbReference>
<evidence type="ECO:0000313" key="4">
    <source>
        <dbReference type="Proteomes" id="UP000050902"/>
    </source>
</evidence>
<accession>A0ABR5NHE3</accession>
<dbReference type="SMART" id="SM00028">
    <property type="entry name" value="TPR"/>
    <property type="match status" value="4"/>
</dbReference>
<dbReference type="PANTHER" id="PTHR10098">
    <property type="entry name" value="RAPSYN-RELATED"/>
    <property type="match status" value="1"/>
</dbReference>
<dbReference type="InterPro" id="IPR011990">
    <property type="entry name" value="TPR-like_helical_dom_sf"/>
</dbReference>
<dbReference type="Gene3D" id="1.25.40.10">
    <property type="entry name" value="Tetratricopeptide repeat domain"/>
    <property type="match status" value="1"/>
</dbReference>
<dbReference type="EMBL" id="LDJG01000023">
    <property type="protein sequence ID" value="KRG55530.1"/>
    <property type="molecule type" value="Genomic_DNA"/>
</dbReference>
<sequence>MAALPCLLLAWAALGAHAQVAAPADDLTAVARALSRMQDTDTALSLSADGAALYAAEPVKLDGYAYCSQSVALADKGEFRASVQAASKALHVALETGNEDLLAKSYRDLAIVFNYAGQSERAEQFAQLALGRQASDPAQVRGPVYKVIGDLRMRQRRPAEAVAAYEQAVAASSPRYLPLARASLVNALLLAGDTARAQAELDALAEPETPALRFQLDRTRARLLLAQGRPADALALYRTLADTPVPGDEGNYRMWALTGIAESQSALGDAQAAGRAYEQAIAAFDDVRAHFRSDEFKMGLFSDFQDVFDHAVALRADAGDAEGAFDISERSRARALLDAVAGHARGAGGIAAPPMPVAQLRGQLKPDERLVAYHALPDRLLAWVVSRDGARMTVLKLGRSDLERLVAAWRDAIINQHPGAVNAGASVARLLLEPLQLPAGQPLVFVPHGPLHYLPFQALRMDDEYLVQRNPLSVAPSASIALRLAGRGSAPPRMLAFGNPLVSPAVASPLPHAEQEVRTITALFPRPETYFLQDATRERFVAQAPKARLVHVASHARVDLADPMRSEILFADVDGRTHFLEARDVIGLDLHDVALVTLSACESGLGKVENGDEALGFTRAFLSSGVSTLVASLWPVPDRETEKLMQALYGRLREGVPAQQALQAGQQAVIADAATSHPFYWAAFSLVGDWRLTVEK</sequence>
<dbReference type="PANTHER" id="PTHR10098:SF108">
    <property type="entry name" value="TETRATRICOPEPTIDE REPEAT PROTEIN 28"/>
    <property type="match status" value="1"/>
</dbReference>
<keyword evidence="4" id="KW-1185">Reference proteome</keyword>